<dbReference type="RefSeq" id="XP_019618084.1">
    <property type="nucleotide sequence ID" value="XM_019762525.1"/>
</dbReference>
<comment type="subcellular location">
    <subcellularLocation>
        <location evidence="1">Membrane</location>
        <topology evidence="1">Single-pass type I membrane protein</topology>
    </subcellularLocation>
</comment>
<dbReference type="Gene3D" id="2.30.30.40">
    <property type="entry name" value="SH3 Domains"/>
    <property type="match status" value="1"/>
</dbReference>
<dbReference type="SMART" id="SM00408">
    <property type="entry name" value="IGc2"/>
    <property type="match status" value="2"/>
</dbReference>
<feature type="chain" id="PRO_5044647499" evidence="10">
    <location>
        <begin position="21"/>
        <end position="662"/>
    </location>
</feature>
<keyword evidence="10" id="KW-0732">Signal</keyword>
<dbReference type="PROSITE" id="PS50002">
    <property type="entry name" value="SH3"/>
    <property type="match status" value="1"/>
</dbReference>
<dbReference type="RefSeq" id="XP_019618083.1">
    <property type="nucleotide sequence ID" value="XM_019762524.1"/>
</dbReference>
<accession>A0A6P4Y0X0</accession>
<keyword evidence="9" id="KW-1133">Transmembrane helix</keyword>
<evidence type="ECO:0000256" key="4">
    <source>
        <dbReference type="ARBA" id="ARBA00023157"/>
    </source>
</evidence>
<keyword evidence="3 9" id="KW-0472">Membrane</keyword>
<dbReference type="SUPFAM" id="SSF50044">
    <property type="entry name" value="SH3-domain"/>
    <property type="match status" value="1"/>
</dbReference>
<dbReference type="CDD" id="cd00174">
    <property type="entry name" value="SH3"/>
    <property type="match status" value="1"/>
</dbReference>
<dbReference type="OrthoDB" id="6159398at2759"/>
<dbReference type="PANTHER" id="PTHR11640">
    <property type="entry name" value="NEPHRIN"/>
    <property type="match status" value="1"/>
</dbReference>
<feature type="domain" description="SH3" evidence="11">
    <location>
        <begin position="436"/>
        <end position="495"/>
    </location>
</feature>
<evidence type="ECO:0000313" key="13">
    <source>
        <dbReference type="Proteomes" id="UP000515135"/>
    </source>
</evidence>
<evidence type="ECO:0000256" key="10">
    <source>
        <dbReference type="SAM" id="SignalP"/>
    </source>
</evidence>
<dbReference type="Pfam" id="PF13927">
    <property type="entry name" value="Ig_3"/>
    <property type="match status" value="1"/>
</dbReference>
<dbReference type="PROSITE" id="PS50835">
    <property type="entry name" value="IG_LIKE"/>
    <property type="match status" value="2"/>
</dbReference>
<evidence type="ECO:0000256" key="9">
    <source>
        <dbReference type="SAM" id="Phobius"/>
    </source>
</evidence>
<dbReference type="InterPro" id="IPR003599">
    <property type="entry name" value="Ig_sub"/>
</dbReference>
<keyword evidence="13" id="KW-1185">Reference proteome</keyword>
<proteinExistence type="predicted"/>
<dbReference type="SMART" id="SM00326">
    <property type="entry name" value="SH3"/>
    <property type="match status" value="1"/>
</dbReference>
<keyword evidence="6" id="KW-0393">Immunoglobulin domain</keyword>
<evidence type="ECO:0000259" key="12">
    <source>
        <dbReference type="PROSITE" id="PS50835"/>
    </source>
</evidence>
<dbReference type="Pfam" id="PF07686">
    <property type="entry name" value="V-set"/>
    <property type="match status" value="1"/>
</dbReference>
<evidence type="ECO:0000313" key="14">
    <source>
        <dbReference type="RefSeq" id="XP_019618083.1"/>
    </source>
</evidence>
<dbReference type="InterPro" id="IPR003598">
    <property type="entry name" value="Ig_sub2"/>
</dbReference>
<dbReference type="Gene3D" id="2.60.40.10">
    <property type="entry name" value="Immunoglobulins"/>
    <property type="match status" value="3"/>
</dbReference>
<dbReference type="InterPro" id="IPR036028">
    <property type="entry name" value="SH3-like_dom_sf"/>
</dbReference>
<keyword evidence="9" id="KW-0812">Transmembrane</keyword>
<dbReference type="InterPro" id="IPR013151">
    <property type="entry name" value="Immunoglobulin_dom"/>
</dbReference>
<dbReference type="GO" id="GO:0050839">
    <property type="term" value="F:cell adhesion molecule binding"/>
    <property type="evidence" value="ECO:0007669"/>
    <property type="project" value="TreeGrafter"/>
</dbReference>
<feature type="compositionally biased region" description="Pro residues" evidence="8">
    <location>
        <begin position="562"/>
        <end position="578"/>
    </location>
</feature>
<reference evidence="14 15" key="1">
    <citation type="submission" date="2025-04" db="UniProtKB">
        <authorList>
            <consortium name="RefSeq"/>
        </authorList>
    </citation>
    <scope>IDENTIFICATION</scope>
    <source>
        <tissue evidence="14 15">Gonad</tissue>
    </source>
</reference>
<dbReference type="Pfam" id="PF07653">
    <property type="entry name" value="SH3_2"/>
    <property type="match status" value="1"/>
</dbReference>
<protein>
    <submittedName>
        <fullName evidence="14 15">Uncharacterized protein LOC109465317</fullName>
    </submittedName>
</protein>
<feature type="region of interest" description="Disordered" evidence="8">
    <location>
        <begin position="500"/>
        <end position="519"/>
    </location>
</feature>
<keyword evidence="4" id="KW-1015">Disulfide bond</keyword>
<dbReference type="SUPFAM" id="SSF48726">
    <property type="entry name" value="Immunoglobulin"/>
    <property type="match status" value="3"/>
</dbReference>
<dbReference type="InterPro" id="IPR013106">
    <property type="entry name" value="Ig_V-set"/>
</dbReference>
<evidence type="ECO:0000256" key="3">
    <source>
        <dbReference type="ARBA" id="ARBA00023136"/>
    </source>
</evidence>
<evidence type="ECO:0000256" key="2">
    <source>
        <dbReference type="ARBA" id="ARBA00022443"/>
    </source>
</evidence>
<feature type="transmembrane region" description="Helical" evidence="9">
    <location>
        <begin position="360"/>
        <end position="384"/>
    </location>
</feature>
<dbReference type="AlphaFoldDB" id="A0A6P4Y0X0"/>
<evidence type="ECO:0000256" key="6">
    <source>
        <dbReference type="ARBA" id="ARBA00023319"/>
    </source>
</evidence>
<dbReference type="PANTHER" id="PTHR11640:SF164">
    <property type="entry name" value="MAM DOMAIN-CONTAINING GLYCOSYLPHOSPHATIDYLINOSITOL ANCHOR PROTEIN 1"/>
    <property type="match status" value="1"/>
</dbReference>
<evidence type="ECO:0000256" key="7">
    <source>
        <dbReference type="PROSITE-ProRule" id="PRU00192"/>
    </source>
</evidence>
<dbReference type="InterPro" id="IPR051275">
    <property type="entry name" value="Cell_adhesion_signaling"/>
</dbReference>
<dbReference type="InterPro" id="IPR036179">
    <property type="entry name" value="Ig-like_dom_sf"/>
</dbReference>
<feature type="region of interest" description="Disordered" evidence="8">
    <location>
        <begin position="541"/>
        <end position="621"/>
    </location>
</feature>
<dbReference type="GO" id="GO:0098609">
    <property type="term" value="P:cell-cell adhesion"/>
    <property type="evidence" value="ECO:0007669"/>
    <property type="project" value="TreeGrafter"/>
</dbReference>
<dbReference type="InterPro" id="IPR001452">
    <property type="entry name" value="SH3_domain"/>
</dbReference>
<dbReference type="SMART" id="SM00409">
    <property type="entry name" value="IG"/>
    <property type="match status" value="3"/>
</dbReference>
<keyword evidence="2 7" id="KW-0728">SH3 domain</keyword>
<feature type="domain" description="Ig-like" evidence="12">
    <location>
        <begin position="134"/>
        <end position="234"/>
    </location>
</feature>
<dbReference type="GO" id="GO:0005911">
    <property type="term" value="C:cell-cell junction"/>
    <property type="evidence" value="ECO:0007669"/>
    <property type="project" value="TreeGrafter"/>
</dbReference>
<evidence type="ECO:0000313" key="15">
    <source>
        <dbReference type="RefSeq" id="XP_019618084.1"/>
    </source>
</evidence>
<dbReference type="CDD" id="cd00096">
    <property type="entry name" value="Ig"/>
    <property type="match status" value="1"/>
</dbReference>
<evidence type="ECO:0000259" key="11">
    <source>
        <dbReference type="PROSITE" id="PS50002"/>
    </source>
</evidence>
<evidence type="ECO:0000256" key="5">
    <source>
        <dbReference type="ARBA" id="ARBA00023180"/>
    </source>
</evidence>
<feature type="compositionally biased region" description="Pro residues" evidence="8">
    <location>
        <begin position="598"/>
        <end position="611"/>
    </location>
</feature>
<dbReference type="KEGG" id="bbel:109465317"/>
<gene>
    <name evidence="14 15" type="primary">LOC109465317</name>
</gene>
<feature type="signal peptide" evidence="10">
    <location>
        <begin position="1"/>
        <end position="20"/>
    </location>
</feature>
<dbReference type="GO" id="GO:0005886">
    <property type="term" value="C:plasma membrane"/>
    <property type="evidence" value="ECO:0007669"/>
    <property type="project" value="TreeGrafter"/>
</dbReference>
<dbReference type="InterPro" id="IPR013783">
    <property type="entry name" value="Ig-like_fold"/>
</dbReference>
<evidence type="ECO:0000256" key="8">
    <source>
        <dbReference type="SAM" id="MobiDB-lite"/>
    </source>
</evidence>
<organism evidence="13 14">
    <name type="scientific">Branchiostoma belcheri</name>
    <name type="common">Amphioxus</name>
    <dbReference type="NCBI Taxonomy" id="7741"/>
    <lineage>
        <taxon>Eukaryota</taxon>
        <taxon>Metazoa</taxon>
        <taxon>Chordata</taxon>
        <taxon>Cephalochordata</taxon>
        <taxon>Leptocardii</taxon>
        <taxon>Amphioxiformes</taxon>
        <taxon>Branchiostomatidae</taxon>
        <taxon>Branchiostoma</taxon>
    </lineage>
</organism>
<sequence length="662" mass="70737">MATSGVVCVLVCWCGLQVMAGPRVPYPTNVRGMVGLSAKLPASISQDNLIISLTWSKIDGSVGGTREAVLIYSPATNTNIALGSVKGRSTLNEDGSLVIDNLTLTDGGLYVMTVLINTIGQVEQYVQLKIHVPPSVSIDYAGYPIQVIEGTSTTINCTVLNSSALVQPAYWTKDGVKLDDSNLGSFRTVRLDDTGDTSSLSLLIPDVTRARDSGNYSCVAVHIGGVASDSVNMEVLYPAAVTNMSTAVTIEEGKNLDLFCQAEGYPPPNITWYRSAQTGPLLTTIGYYTLETAVLTLPVLTLNDTQDYTCAAWNGIGTQDLKSVSVTVIKAKKIPVPPVTIPDPEEVEKTSSETWPLFRIAIFAGAAAGGVLVITVLLLGALVVCRKDRNHENHTQCRLVSIVPPITDAEMEMTTKEISPGTTMSRDSYSTTSLLSEKCVAKAIEPYDVNEPGLLKLKVGDMVEVLKTGSDGWWYGCTQGKMGAFPAGCVTMVKKPAATDTSNGHLSGGQTGGAQCSADDDMKSSRYVTVYSTIPVGTLKRKAQAEEETKLQETSATLPKPTTLPKPKTPVIPEPPKVPTSATMSGSATLPAKETPKPKTPTTPVPPPQTPIPTCSEKVAERSRVEYVETDLDDDETIKAMTLKMQKLNPSLLNPSHYETRL</sequence>
<name>A0A6P4Y0X0_BRABE</name>
<dbReference type="InterPro" id="IPR007110">
    <property type="entry name" value="Ig-like_dom"/>
</dbReference>
<evidence type="ECO:0000256" key="1">
    <source>
        <dbReference type="ARBA" id="ARBA00004479"/>
    </source>
</evidence>
<dbReference type="Pfam" id="PF00047">
    <property type="entry name" value="ig"/>
    <property type="match status" value="1"/>
</dbReference>
<feature type="domain" description="Ig-like" evidence="12">
    <location>
        <begin position="238"/>
        <end position="327"/>
    </location>
</feature>
<dbReference type="GeneID" id="109465317"/>
<keyword evidence="5" id="KW-0325">Glycoprotein</keyword>
<dbReference type="Proteomes" id="UP000515135">
    <property type="component" value="Unplaced"/>
</dbReference>